<organism evidence="3 4">
    <name type="scientific">Micromonospora kangleipakensis</name>
    <dbReference type="NCBI Taxonomy" id="1077942"/>
    <lineage>
        <taxon>Bacteria</taxon>
        <taxon>Bacillati</taxon>
        <taxon>Actinomycetota</taxon>
        <taxon>Actinomycetes</taxon>
        <taxon>Micromonosporales</taxon>
        <taxon>Micromonosporaceae</taxon>
        <taxon>Micromonospora</taxon>
    </lineage>
</organism>
<accession>A0A4Q8BCF5</accession>
<dbReference type="GO" id="GO:0019622">
    <property type="term" value="P:3-(3-hydroxy)phenylpropionate catabolic process"/>
    <property type="evidence" value="ECO:0007669"/>
    <property type="project" value="TreeGrafter"/>
</dbReference>
<comment type="caution">
    <text evidence="3">The sequence shown here is derived from an EMBL/GenBank/DDBJ whole genome shotgun (WGS) entry which is preliminary data.</text>
</comment>
<dbReference type="PANTHER" id="PTHR43476:SF3">
    <property type="entry name" value="FAD-BINDING MONOOXYGENASE"/>
    <property type="match status" value="1"/>
</dbReference>
<keyword evidence="1" id="KW-0560">Oxidoreductase</keyword>
<evidence type="ECO:0000313" key="4">
    <source>
        <dbReference type="Proteomes" id="UP000294114"/>
    </source>
</evidence>
<dbReference type="AlphaFoldDB" id="A0A4Q8BCF5"/>
<dbReference type="RefSeq" id="WP_165439956.1">
    <property type="nucleotide sequence ID" value="NZ_SHLD01000001.1"/>
</dbReference>
<sequence>MPQEPYDVAVVGGGPSGLTAAALLARQGWKVVVFEKHSGRYGLPRAGHVDHEVLRILQGVEAHQPVIDDEFVQTTYEWRNGSGQTLLRFDFGGVSVSGFKPDTMMYQPVLEDALYDSLAVADTATVLHSSTVTAVEQEDEGVRITVADTVYSPAGEPEPGQRSRTYSAKFVIAADGARSQIRDEVLRTGRVDKGFNEEWLDVDVRILRPLPEGIDGQWCDPARPMYIGALGKRYHRFECALLPGETAEQALRPEMAWEVMGTYGVGPDDVEIVRQIVYTFEARLADVWRTERVFLLGDAAHTMPPFMGQGLCSGIRDASNLAWKLDLVMRGAAEPSLLDTYQQERYPHVEHWIDTSITVGSISQVLDPEIAAARDAQLLAGELPPLPPPPRLISGALSCDGSGLSRPPVGELFPQAEVNVGDRSGLLHDVVGHGFLLVSAGGPPNLDDAARAVLQTLCARVLVLGDGTDGTVRDETGRIRAFFADNQISAALVRPDYYVSSAATTMDCASDAVREVAAPLSLRVGARA</sequence>
<dbReference type="InterPro" id="IPR050631">
    <property type="entry name" value="PheA/TfdB_FAD_monoxygenase"/>
</dbReference>
<dbReference type="GO" id="GO:0071949">
    <property type="term" value="F:FAD binding"/>
    <property type="evidence" value="ECO:0007669"/>
    <property type="project" value="InterPro"/>
</dbReference>
<reference evidence="3 4" key="1">
    <citation type="submission" date="2019-02" db="EMBL/GenBank/DDBJ databases">
        <title>Sequencing the genomes of 1000 actinobacteria strains.</title>
        <authorList>
            <person name="Klenk H.-P."/>
        </authorList>
    </citation>
    <scope>NUCLEOTIDE SEQUENCE [LARGE SCALE GENOMIC DNA]</scope>
    <source>
        <strain evidence="3 4">DSM 45612</strain>
    </source>
</reference>
<dbReference type="Proteomes" id="UP000294114">
    <property type="component" value="Unassembled WGS sequence"/>
</dbReference>
<dbReference type="Gene3D" id="3.30.9.10">
    <property type="entry name" value="D-Amino Acid Oxidase, subunit A, domain 2"/>
    <property type="match status" value="1"/>
</dbReference>
<dbReference type="PANTHER" id="PTHR43476">
    <property type="entry name" value="3-(3-HYDROXY-PHENYL)PROPIONATE/3-HYDROXYCINNAMIC ACID HYDROXYLASE"/>
    <property type="match status" value="1"/>
</dbReference>
<evidence type="ECO:0000256" key="1">
    <source>
        <dbReference type="ARBA" id="ARBA00023002"/>
    </source>
</evidence>
<protein>
    <submittedName>
        <fullName evidence="3">3-(3-hydroxy-phenyl)propionate hydroxylase</fullName>
    </submittedName>
</protein>
<dbReference type="Gene3D" id="3.50.50.60">
    <property type="entry name" value="FAD/NAD(P)-binding domain"/>
    <property type="match status" value="1"/>
</dbReference>
<evidence type="ECO:0000259" key="2">
    <source>
        <dbReference type="Pfam" id="PF01494"/>
    </source>
</evidence>
<dbReference type="InterPro" id="IPR036188">
    <property type="entry name" value="FAD/NAD-bd_sf"/>
</dbReference>
<gene>
    <name evidence="3" type="ORF">EV384_3451</name>
</gene>
<dbReference type="GO" id="GO:0008688">
    <property type="term" value="F:3-(3-hydroxyphenyl)propionate hydroxylase activity"/>
    <property type="evidence" value="ECO:0007669"/>
    <property type="project" value="TreeGrafter"/>
</dbReference>
<dbReference type="Gene3D" id="3.40.30.120">
    <property type="match status" value="1"/>
</dbReference>
<dbReference type="NCBIfam" id="NF004829">
    <property type="entry name" value="PRK06183.1-3"/>
    <property type="match status" value="1"/>
</dbReference>
<keyword evidence="4" id="KW-1185">Reference proteome</keyword>
<evidence type="ECO:0000313" key="3">
    <source>
        <dbReference type="EMBL" id="RZU74951.1"/>
    </source>
</evidence>
<proteinExistence type="predicted"/>
<name>A0A4Q8BCF5_9ACTN</name>
<feature type="domain" description="FAD-binding" evidence="2">
    <location>
        <begin position="6"/>
        <end position="355"/>
    </location>
</feature>
<dbReference type="InterPro" id="IPR002938">
    <property type="entry name" value="FAD-bd"/>
</dbReference>
<dbReference type="PRINTS" id="PR00420">
    <property type="entry name" value="RNGMNOXGNASE"/>
</dbReference>
<dbReference type="SUPFAM" id="SSF51905">
    <property type="entry name" value="FAD/NAD(P)-binding domain"/>
    <property type="match status" value="1"/>
</dbReference>
<dbReference type="Pfam" id="PF01494">
    <property type="entry name" value="FAD_binding_3"/>
    <property type="match status" value="1"/>
</dbReference>
<dbReference type="EMBL" id="SHLD01000001">
    <property type="protein sequence ID" value="RZU74951.1"/>
    <property type="molecule type" value="Genomic_DNA"/>
</dbReference>